<dbReference type="VEuPathDB" id="TrichDB:TVAG_451780"/>
<gene>
    <name evidence="1" type="ORF">TVAG_451780</name>
</gene>
<reference evidence="1" key="2">
    <citation type="journal article" date="2007" name="Science">
        <title>Draft genome sequence of the sexually transmitted pathogen Trichomonas vaginalis.</title>
        <authorList>
            <person name="Carlton J.M."/>
            <person name="Hirt R.P."/>
            <person name="Silva J.C."/>
            <person name="Delcher A.L."/>
            <person name="Schatz M."/>
            <person name="Zhao Q."/>
            <person name="Wortman J.R."/>
            <person name="Bidwell S.L."/>
            <person name="Alsmark U.C.M."/>
            <person name="Besteiro S."/>
            <person name="Sicheritz-Ponten T."/>
            <person name="Noel C.J."/>
            <person name="Dacks J.B."/>
            <person name="Foster P.G."/>
            <person name="Simillion C."/>
            <person name="Van de Peer Y."/>
            <person name="Miranda-Saavedra D."/>
            <person name="Barton G.J."/>
            <person name="Westrop G.D."/>
            <person name="Mueller S."/>
            <person name="Dessi D."/>
            <person name="Fiori P.L."/>
            <person name="Ren Q."/>
            <person name="Paulsen I."/>
            <person name="Zhang H."/>
            <person name="Bastida-Corcuera F.D."/>
            <person name="Simoes-Barbosa A."/>
            <person name="Brown M.T."/>
            <person name="Hayes R.D."/>
            <person name="Mukherjee M."/>
            <person name="Okumura C.Y."/>
            <person name="Schneider R."/>
            <person name="Smith A.J."/>
            <person name="Vanacova S."/>
            <person name="Villalvazo M."/>
            <person name="Haas B.J."/>
            <person name="Pertea M."/>
            <person name="Feldblyum T.V."/>
            <person name="Utterback T.R."/>
            <person name="Shu C.L."/>
            <person name="Osoegawa K."/>
            <person name="de Jong P.J."/>
            <person name="Hrdy I."/>
            <person name="Horvathova L."/>
            <person name="Zubacova Z."/>
            <person name="Dolezal P."/>
            <person name="Malik S.B."/>
            <person name="Logsdon J.M. Jr."/>
            <person name="Henze K."/>
            <person name="Gupta A."/>
            <person name="Wang C.C."/>
            <person name="Dunne R.L."/>
            <person name="Upcroft J.A."/>
            <person name="Upcroft P."/>
            <person name="White O."/>
            <person name="Salzberg S.L."/>
            <person name="Tang P."/>
            <person name="Chiu C.-H."/>
            <person name="Lee Y.-S."/>
            <person name="Embley T.M."/>
            <person name="Coombs G.H."/>
            <person name="Mottram J.C."/>
            <person name="Tachezy J."/>
            <person name="Fraser-Liggett C.M."/>
            <person name="Johnson P.J."/>
        </authorList>
    </citation>
    <scope>NUCLEOTIDE SEQUENCE [LARGE SCALE GENOMIC DNA]</scope>
    <source>
        <strain evidence="1">G3</strain>
    </source>
</reference>
<dbReference type="EMBL" id="DS114429">
    <property type="protein sequence ID" value="EAX87575.1"/>
    <property type="molecule type" value="Genomic_DNA"/>
</dbReference>
<keyword evidence="2" id="KW-1185">Reference proteome</keyword>
<organism evidence="1 2">
    <name type="scientific">Trichomonas vaginalis (strain ATCC PRA-98 / G3)</name>
    <dbReference type="NCBI Taxonomy" id="412133"/>
    <lineage>
        <taxon>Eukaryota</taxon>
        <taxon>Metamonada</taxon>
        <taxon>Parabasalia</taxon>
        <taxon>Trichomonadida</taxon>
        <taxon>Trichomonadidae</taxon>
        <taxon>Trichomonas</taxon>
    </lineage>
</organism>
<protein>
    <submittedName>
        <fullName evidence="1">Uncharacterized protein</fullName>
    </submittedName>
</protein>
<dbReference type="RefSeq" id="XP_001300505.1">
    <property type="nucleotide sequence ID" value="XM_001300504.1"/>
</dbReference>
<accession>A2G5J1</accession>
<reference evidence="1" key="1">
    <citation type="submission" date="2006-10" db="EMBL/GenBank/DDBJ databases">
        <authorList>
            <person name="Amadeo P."/>
            <person name="Zhao Q."/>
            <person name="Wortman J."/>
            <person name="Fraser-Liggett C."/>
            <person name="Carlton J."/>
        </authorList>
    </citation>
    <scope>NUCLEOTIDE SEQUENCE</scope>
    <source>
        <strain evidence="1">G3</strain>
    </source>
</reference>
<dbReference type="KEGG" id="tva:4745225"/>
<evidence type="ECO:0000313" key="1">
    <source>
        <dbReference type="EMBL" id="EAX87575.1"/>
    </source>
</evidence>
<dbReference type="VEuPathDB" id="TrichDB:TVAGG3_0332330"/>
<sequence length="82" mass="9765">MKHVMRADIRNVLRMMAETKIWLKEKQDIQKRLGPMDDPALKWYELQKLVDNVAELYKEATKIKNPTPDDRIHITGDVKYEL</sequence>
<dbReference type="AlphaFoldDB" id="A2G5J1"/>
<name>A2G5J1_TRIV3</name>
<dbReference type="SMR" id="A2G5J1"/>
<dbReference type="InParanoid" id="A2G5J1"/>
<evidence type="ECO:0000313" key="2">
    <source>
        <dbReference type="Proteomes" id="UP000001542"/>
    </source>
</evidence>
<proteinExistence type="predicted"/>
<dbReference type="Proteomes" id="UP000001542">
    <property type="component" value="Unassembled WGS sequence"/>
</dbReference>